<dbReference type="InterPro" id="IPR038158">
    <property type="entry name" value="H-NOX_domain_sf"/>
</dbReference>
<dbReference type="Proteomes" id="UP000192273">
    <property type="component" value="Chromosome"/>
</dbReference>
<protein>
    <submittedName>
        <fullName evidence="2">Heme-NO-binding protein</fullName>
    </submittedName>
</protein>
<name>A0A1V0RU81_9RHOB</name>
<accession>A0A1V0RU81</accession>
<dbReference type="AlphaFoldDB" id="A0A1V0RU81"/>
<dbReference type="PANTHER" id="PTHR45655">
    <property type="entry name" value="GUANYLATE CYCLASE SOLUBLE SUBUNIT BETA-2"/>
    <property type="match status" value="1"/>
</dbReference>
<dbReference type="OrthoDB" id="981203at2"/>
<dbReference type="Gene3D" id="3.90.1520.10">
    <property type="entry name" value="H-NOX domain"/>
    <property type="match status" value="1"/>
</dbReference>
<reference evidence="2 3" key="1">
    <citation type="submission" date="2017-03" db="EMBL/GenBank/DDBJ databases">
        <title>Genome Sequence of Roseovarius mucosus strain SMR3 Isolated from a culture of the Diatom Skeletonema marinoi.</title>
        <authorList>
            <person name="Topel M."/>
            <person name="Pinder M."/>
            <person name="Johansson O.N."/>
            <person name="Kourtchenko O."/>
            <person name="Godhe A."/>
            <person name="Clarke A.K."/>
        </authorList>
    </citation>
    <scope>NUCLEOTIDE SEQUENCE [LARGE SCALE GENOMIC DNA]</scope>
    <source>
        <strain evidence="2 3">SMR3</strain>
    </source>
</reference>
<dbReference type="EMBL" id="CP020474">
    <property type="protein sequence ID" value="ARE85324.1"/>
    <property type="molecule type" value="Genomic_DNA"/>
</dbReference>
<dbReference type="InterPro" id="IPR024096">
    <property type="entry name" value="NO_sig/Golgi_transp_ligand-bd"/>
</dbReference>
<dbReference type="RefSeq" id="WP_081508398.1">
    <property type="nucleotide sequence ID" value="NZ_CP020474.1"/>
</dbReference>
<gene>
    <name evidence="2" type="ORF">ROSMUCSMR3_03877</name>
</gene>
<dbReference type="SUPFAM" id="SSF111126">
    <property type="entry name" value="Ligand-binding domain in the NO signalling and Golgi transport"/>
    <property type="match status" value="1"/>
</dbReference>
<dbReference type="GO" id="GO:0020037">
    <property type="term" value="F:heme binding"/>
    <property type="evidence" value="ECO:0007669"/>
    <property type="project" value="InterPro"/>
</dbReference>
<evidence type="ECO:0000313" key="2">
    <source>
        <dbReference type="EMBL" id="ARE85324.1"/>
    </source>
</evidence>
<dbReference type="Pfam" id="PF07700">
    <property type="entry name" value="HNOB"/>
    <property type="match status" value="1"/>
</dbReference>
<dbReference type="KEGG" id="rmm:ROSMUCSMR3_03877"/>
<dbReference type="GO" id="GO:0008074">
    <property type="term" value="C:guanylate cyclase complex, soluble"/>
    <property type="evidence" value="ECO:0007669"/>
    <property type="project" value="TreeGrafter"/>
</dbReference>
<proteinExistence type="predicted"/>
<evidence type="ECO:0000259" key="1">
    <source>
        <dbReference type="Pfam" id="PF07700"/>
    </source>
</evidence>
<organism evidence="2 3">
    <name type="scientific">Roseovarius mucosus</name>
    <dbReference type="NCBI Taxonomy" id="215743"/>
    <lineage>
        <taxon>Bacteria</taxon>
        <taxon>Pseudomonadati</taxon>
        <taxon>Pseudomonadota</taxon>
        <taxon>Alphaproteobacteria</taxon>
        <taxon>Rhodobacterales</taxon>
        <taxon>Roseobacteraceae</taxon>
        <taxon>Roseovarius</taxon>
    </lineage>
</organism>
<feature type="domain" description="Heme NO-binding" evidence="1">
    <location>
        <begin position="2"/>
        <end position="158"/>
    </location>
</feature>
<dbReference type="GO" id="GO:0070482">
    <property type="term" value="P:response to oxygen levels"/>
    <property type="evidence" value="ECO:0007669"/>
    <property type="project" value="TreeGrafter"/>
</dbReference>
<dbReference type="GO" id="GO:0019934">
    <property type="term" value="P:cGMP-mediated signaling"/>
    <property type="evidence" value="ECO:0007669"/>
    <property type="project" value="TreeGrafter"/>
</dbReference>
<dbReference type="GO" id="GO:0004383">
    <property type="term" value="F:guanylate cyclase activity"/>
    <property type="evidence" value="ECO:0007669"/>
    <property type="project" value="TreeGrafter"/>
</dbReference>
<dbReference type="InterPro" id="IPR011644">
    <property type="entry name" value="Heme_NO-bd"/>
</dbReference>
<evidence type="ECO:0000313" key="3">
    <source>
        <dbReference type="Proteomes" id="UP000192273"/>
    </source>
</evidence>
<dbReference type="PANTHER" id="PTHR45655:SF13">
    <property type="entry name" value="SOLUBLE GUANYLATE CYCLASE GCY-32-RELATED"/>
    <property type="match status" value="1"/>
</dbReference>
<sequence>MHGLVNRAIERFVRDTYGRDVWIGTIQRLDLGFTEFEAMMVYEARITEQVLIAVGARLARRRDDLLEDIGTYLVSHPATEALRRLLRFGGVDYVEFLHSLDDLPERARLAVADLGLPALELQDRGAGVYALHVGLPKGHDLRLGPVVVGLLRAMADDYGALALVEHQGDGADYEIIEVRLLDEGFAHGRAFALGLGESAA</sequence>
<keyword evidence="3" id="KW-1185">Reference proteome</keyword>